<reference evidence="3" key="2">
    <citation type="submission" date="2025-09" db="UniProtKB">
        <authorList>
            <consortium name="Ensembl"/>
        </authorList>
    </citation>
    <scope>IDENTIFICATION</scope>
</reference>
<name>A0A8C4NJ74_EPTBU</name>
<dbReference type="Pfam" id="PF00787">
    <property type="entry name" value="PX"/>
    <property type="match status" value="1"/>
</dbReference>
<dbReference type="FunFam" id="2.30.42.10:FF:000061">
    <property type="entry name" value="sorting nexin-27 isoform X2"/>
    <property type="match status" value="1"/>
</dbReference>
<evidence type="ECO:0000259" key="2">
    <source>
        <dbReference type="PROSITE" id="PS50195"/>
    </source>
</evidence>
<protein>
    <submittedName>
        <fullName evidence="3">Sorting nexin 27b</fullName>
    </submittedName>
</protein>
<dbReference type="InterPro" id="IPR001683">
    <property type="entry name" value="PX_dom"/>
</dbReference>
<dbReference type="GO" id="GO:0035091">
    <property type="term" value="F:phosphatidylinositol binding"/>
    <property type="evidence" value="ECO:0007669"/>
    <property type="project" value="InterPro"/>
</dbReference>
<keyword evidence="4" id="KW-1185">Reference proteome</keyword>
<dbReference type="Ensembl" id="ENSEBUT00000008043.1">
    <property type="protein sequence ID" value="ENSEBUP00000007557.1"/>
    <property type="gene ID" value="ENSEBUG00000004933.1"/>
</dbReference>
<dbReference type="PANTHER" id="PTHR12431:SF19">
    <property type="entry name" value="SORTING NEXIN-27"/>
    <property type="match status" value="1"/>
</dbReference>
<dbReference type="SUPFAM" id="SSF50156">
    <property type="entry name" value="PDZ domain-like"/>
    <property type="match status" value="1"/>
</dbReference>
<dbReference type="OMA" id="TIHKSET"/>
<dbReference type="PROSITE" id="PS50195">
    <property type="entry name" value="PX"/>
    <property type="match status" value="1"/>
</dbReference>
<dbReference type="Pfam" id="PF00595">
    <property type="entry name" value="PDZ"/>
    <property type="match status" value="1"/>
</dbReference>
<proteinExistence type="predicted"/>
<dbReference type="PANTHER" id="PTHR12431">
    <property type="entry name" value="SORTING NEXIN 17 AND 27"/>
    <property type="match status" value="1"/>
</dbReference>
<dbReference type="PROSITE" id="PS50106">
    <property type="entry name" value="PDZ"/>
    <property type="match status" value="1"/>
</dbReference>
<reference evidence="3" key="1">
    <citation type="submission" date="2025-08" db="UniProtKB">
        <authorList>
            <consortium name="Ensembl"/>
        </authorList>
    </citation>
    <scope>IDENTIFICATION</scope>
</reference>
<accession>A0A8C4NJ74</accession>
<dbReference type="SUPFAM" id="SSF64268">
    <property type="entry name" value="PX domain"/>
    <property type="match status" value="1"/>
</dbReference>
<dbReference type="InterPro" id="IPR001478">
    <property type="entry name" value="PDZ"/>
</dbReference>
<dbReference type="SMART" id="SM00228">
    <property type="entry name" value="PDZ"/>
    <property type="match status" value="1"/>
</dbReference>
<dbReference type="GO" id="GO:0005769">
    <property type="term" value="C:early endosome"/>
    <property type="evidence" value="ECO:0007669"/>
    <property type="project" value="TreeGrafter"/>
</dbReference>
<feature type="domain" description="PDZ" evidence="1">
    <location>
        <begin position="51"/>
        <end position="130"/>
    </location>
</feature>
<dbReference type="GO" id="GO:0032456">
    <property type="term" value="P:endocytic recycling"/>
    <property type="evidence" value="ECO:0007669"/>
    <property type="project" value="TreeGrafter"/>
</dbReference>
<sequence length="295" mass="32253">MAEEHRVRGFTAPCLTEGTNGDGHDECDDCDGSFRDGWDKCEEVEKPGPRLVRVVKADTGYGFNVRGQVSEGGTLRSIHGALYAPLQHVSAVLPGGAADGAGVRRGDRILAVNGIGVEGATHKQVVELIRGGECGELSLTLLSVPPPLAARLDPPDDPPVIQPSSYQSVVSTPHPPSDCTTFGVSVSLASHRHVTRGGERFVEFCVCVEGRIVCSRRYREFSSLHRSLKEAYPLLSLPRLPPKWPFPLSERQLVTRRRGLEEFMQKACLVREVGESRVMQDFLFHAEEGGECRVE</sequence>
<dbReference type="Gene3D" id="2.30.42.10">
    <property type="match status" value="1"/>
</dbReference>
<dbReference type="SMART" id="SM00312">
    <property type="entry name" value="PX"/>
    <property type="match status" value="1"/>
</dbReference>
<evidence type="ECO:0000313" key="4">
    <source>
        <dbReference type="Proteomes" id="UP000694388"/>
    </source>
</evidence>
<dbReference type="InterPro" id="IPR036034">
    <property type="entry name" value="PDZ_sf"/>
</dbReference>
<evidence type="ECO:0000313" key="3">
    <source>
        <dbReference type="Ensembl" id="ENSEBUP00000007557.1"/>
    </source>
</evidence>
<feature type="domain" description="PX" evidence="2">
    <location>
        <begin position="160"/>
        <end position="290"/>
    </location>
</feature>
<organism evidence="3 4">
    <name type="scientific">Eptatretus burgeri</name>
    <name type="common">Inshore hagfish</name>
    <dbReference type="NCBI Taxonomy" id="7764"/>
    <lineage>
        <taxon>Eukaryota</taxon>
        <taxon>Metazoa</taxon>
        <taxon>Chordata</taxon>
        <taxon>Craniata</taxon>
        <taxon>Vertebrata</taxon>
        <taxon>Cyclostomata</taxon>
        <taxon>Myxini</taxon>
        <taxon>Myxiniformes</taxon>
        <taxon>Myxinidae</taxon>
        <taxon>Eptatretinae</taxon>
        <taxon>Eptatretus</taxon>
    </lineage>
</organism>
<dbReference type="GO" id="GO:0006886">
    <property type="term" value="P:intracellular protein transport"/>
    <property type="evidence" value="ECO:0007669"/>
    <property type="project" value="TreeGrafter"/>
</dbReference>
<dbReference type="Proteomes" id="UP000694388">
    <property type="component" value="Unplaced"/>
</dbReference>
<dbReference type="Gene3D" id="3.30.1520.10">
    <property type="entry name" value="Phox-like domain"/>
    <property type="match status" value="1"/>
</dbReference>
<dbReference type="AlphaFoldDB" id="A0A8C4NJ74"/>
<dbReference type="GeneTree" id="ENSGT00950000183212"/>
<evidence type="ECO:0000259" key="1">
    <source>
        <dbReference type="PROSITE" id="PS50106"/>
    </source>
</evidence>
<dbReference type="InterPro" id="IPR036871">
    <property type="entry name" value="PX_dom_sf"/>
</dbReference>